<dbReference type="InterPro" id="IPR036291">
    <property type="entry name" value="NAD(P)-bd_dom_sf"/>
</dbReference>
<keyword evidence="4" id="KW-1185">Reference proteome</keyword>
<evidence type="ECO:0000313" key="4">
    <source>
        <dbReference type="Proteomes" id="UP001596004"/>
    </source>
</evidence>
<proteinExistence type="inferred from homology"/>
<dbReference type="Proteomes" id="UP001596004">
    <property type="component" value="Unassembled WGS sequence"/>
</dbReference>
<evidence type="ECO:0000259" key="2">
    <source>
        <dbReference type="Pfam" id="PF01370"/>
    </source>
</evidence>
<dbReference type="EMBL" id="JBHSFP010000014">
    <property type="protein sequence ID" value="MFC4533187.1"/>
    <property type="molecule type" value="Genomic_DNA"/>
</dbReference>
<feature type="domain" description="NAD-dependent epimerase/dehydratase" evidence="2">
    <location>
        <begin position="19"/>
        <end position="177"/>
    </location>
</feature>
<evidence type="ECO:0000313" key="3">
    <source>
        <dbReference type="EMBL" id="MFC4533187.1"/>
    </source>
</evidence>
<sequence>MEIVGHGFLARNLRPVAGRHPDVVAVASGVSSTAAVSDAEFLREATQLYEIVQRCRSARRKVVFFSTAAAAMYGAPVGHGREDGPVYPYSPYGRHKLALEAVLAASGADYLVLRLSHVVGADQPPHQLLPALVRQVMSGTVRLYRGARRDLVDVVDVVAVLDGLLSAGVSNEVVNVASGQATPVELIVEHIERRLGRVAAKELVEISGSHSAAPISVEKIHRLAPGTMGDRDYRTVLDKYIPATVGATT</sequence>
<dbReference type="RefSeq" id="WP_380842362.1">
    <property type="nucleotide sequence ID" value="NZ_JBHSFP010000014.1"/>
</dbReference>
<dbReference type="Pfam" id="PF01370">
    <property type="entry name" value="Epimerase"/>
    <property type="match status" value="1"/>
</dbReference>
<dbReference type="Gene3D" id="3.40.50.720">
    <property type="entry name" value="NAD(P)-binding Rossmann-like Domain"/>
    <property type="match status" value="1"/>
</dbReference>
<evidence type="ECO:0000256" key="1">
    <source>
        <dbReference type="ARBA" id="ARBA00007637"/>
    </source>
</evidence>
<organism evidence="3 4">
    <name type="scientific">Sphaerisporangium dianthi</name>
    <dbReference type="NCBI Taxonomy" id="1436120"/>
    <lineage>
        <taxon>Bacteria</taxon>
        <taxon>Bacillati</taxon>
        <taxon>Actinomycetota</taxon>
        <taxon>Actinomycetes</taxon>
        <taxon>Streptosporangiales</taxon>
        <taxon>Streptosporangiaceae</taxon>
        <taxon>Sphaerisporangium</taxon>
    </lineage>
</organism>
<accession>A0ABV9CKE5</accession>
<name>A0ABV9CKE5_9ACTN</name>
<dbReference type="SUPFAM" id="SSF51735">
    <property type="entry name" value="NAD(P)-binding Rossmann-fold domains"/>
    <property type="match status" value="1"/>
</dbReference>
<dbReference type="PANTHER" id="PTHR43000">
    <property type="entry name" value="DTDP-D-GLUCOSE 4,6-DEHYDRATASE-RELATED"/>
    <property type="match status" value="1"/>
</dbReference>
<gene>
    <name evidence="3" type="ORF">ACFO60_20640</name>
</gene>
<comment type="similarity">
    <text evidence="1">Belongs to the NAD(P)-dependent epimerase/dehydratase family.</text>
</comment>
<protein>
    <submittedName>
        <fullName evidence="3">NAD-dependent epimerase/dehydratase family protein</fullName>
    </submittedName>
</protein>
<reference evidence="4" key="1">
    <citation type="journal article" date="2019" name="Int. J. Syst. Evol. Microbiol.">
        <title>The Global Catalogue of Microorganisms (GCM) 10K type strain sequencing project: providing services to taxonomists for standard genome sequencing and annotation.</title>
        <authorList>
            <consortium name="The Broad Institute Genomics Platform"/>
            <consortium name="The Broad Institute Genome Sequencing Center for Infectious Disease"/>
            <person name="Wu L."/>
            <person name="Ma J."/>
        </authorList>
    </citation>
    <scope>NUCLEOTIDE SEQUENCE [LARGE SCALE GENOMIC DNA]</scope>
    <source>
        <strain evidence="4">CGMCC 4.7132</strain>
    </source>
</reference>
<dbReference type="InterPro" id="IPR001509">
    <property type="entry name" value="Epimerase_deHydtase"/>
</dbReference>
<comment type="caution">
    <text evidence="3">The sequence shown here is derived from an EMBL/GenBank/DDBJ whole genome shotgun (WGS) entry which is preliminary data.</text>
</comment>